<gene>
    <name evidence="2" type="ORF">FSP39_014158</name>
</gene>
<dbReference type="EMBL" id="VSWD01000010">
    <property type="protein sequence ID" value="KAK3090734.1"/>
    <property type="molecule type" value="Genomic_DNA"/>
</dbReference>
<evidence type="ECO:0000313" key="3">
    <source>
        <dbReference type="Proteomes" id="UP001186944"/>
    </source>
</evidence>
<comment type="caution">
    <text evidence="2">The sequence shown here is derived from an EMBL/GenBank/DDBJ whole genome shotgun (WGS) entry which is preliminary data.</text>
</comment>
<evidence type="ECO:0000256" key="1">
    <source>
        <dbReference type="SAM" id="MobiDB-lite"/>
    </source>
</evidence>
<protein>
    <submittedName>
        <fullName evidence="2">Uncharacterized protein</fullName>
    </submittedName>
</protein>
<feature type="region of interest" description="Disordered" evidence="1">
    <location>
        <begin position="195"/>
        <end position="230"/>
    </location>
</feature>
<feature type="compositionally biased region" description="Basic residues" evidence="1">
    <location>
        <begin position="212"/>
        <end position="230"/>
    </location>
</feature>
<proteinExistence type="predicted"/>
<name>A0AA88XS89_PINIB</name>
<dbReference type="AlphaFoldDB" id="A0AA88XS89"/>
<sequence>MLSRDHYLPKHGLPGWNIIDRSPIKLWRKELNAASQARDAKALAKAIERARAANYDNLLDLQIVMAGRLRDQLERIERLRHSILNLDSRTVSELKSYKNPKVEIHQSMRAAFTLLGFSQKETQEWASVPAILGKTGKESIMRKIREFEPTACYLDVALAAKAFIEPYNLEQVRDNSAGAATFYVWAKGMIEEVESTGGAKRDEGVGGGGGGSKKKPKKTQPKSAAKKRRK</sequence>
<organism evidence="2 3">
    <name type="scientific">Pinctada imbricata</name>
    <name type="common">Atlantic pearl-oyster</name>
    <name type="synonym">Pinctada martensii</name>
    <dbReference type="NCBI Taxonomy" id="66713"/>
    <lineage>
        <taxon>Eukaryota</taxon>
        <taxon>Metazoa</taxon>
        <taxon>Spiralia</taxon>
        <taxon>Lophotrochozoa</taxon>
        <taxon>Mollusca</taxon>
        <taxon>Bivalvia</taxon>
        <taxon>Autobranchia</taxon>
        <taxon>Pteriomorphia</taxon>
        <taxon>Pterioida</taxon>
        <taxon>Pterioidea</taxon>
        <taxon>Pteriidae</taxon>
        <taxon>Pinctada</taxon>
    </lineage>
</organism>
<accession>A0AA88XS89</accession>
<evidence type="ECO:0000313" key="2">
    <source>
        <dbReference type="EMBL" id="KAK3090734.1"/>
    </source>
</evidence>
<reference evidence="2" key="1">
    <citation type="submission" date="2019-08" db="EMBL/GenBank/DDBJ databases">
        <title>The improved chromosome-level genome for the pearl oyster Pinctada fucata martensii using PacBio sequencing and Hi-C.</title>
        <authorList>
            <person name="Zheng Z."/>
        </authorList>
    </citation>
    <scope>NUCLEOTIDE SEQUENCE</scope>
    <source>
        <strain evidence="2">ZZ-2019</strain>
        <tissue evidence="2">Adductor muscle</tissue>
    </source>
</reference>
<dbReference type="Proteomes" id="UP001186944">
    <property type="component" value="Unassembled WGS sequence"/>
</dbReference>
<keyword evidence="3" id="KW-1185">Reference proteome</keyword>
<dbReference type="Gene3D" id="1.20.920.20">
    <property type="match status" value="1"/>
</dbReference>